<reference evidence="2" key="1">
    <citation type="submission" date="2020-05" db="EMBL/GenBank/DDBJ databases">
        <authorList>
            <person name="Chiriac C."/>
            <person name="Salcher M."/>
            <person name="Ghai R."/>
            <person name="Kavagutti S V."/>
        </authorList>
    </citation>
    <scope>NUCLEOTIDE SEQUENCE</scope>
</reference>
<evidence type="ECO:0000313" key="2">
    <source>
        <dbReference type="EMBL" id="CAB5063499.1"/>
    </source>
</evidence>
<gene>
    <name evidence="2" type="ORF">UFOPK4347_00602</name>
</gene>
<organism evidence="2">
    <name type="scientific">freshwater metagenome</name>
    <dbReference type="NCBI Taxonomy" id="449393"/>
    <lineage>
        <taxon>unclassified sequences</taxon>
        <taxon>metagenomes</taxon>
        <taxon>ecological metagenomes</taxon>
    </lineage>
</organism>
<evidence type="ECO:0000256" key="1">
    <source>
        <dbReference type="SAM" id="Phobius"/>
    </source>
</evidence>
<accession>A0A6J7UBK8</accession>
<dbReference type="EMBL" id="CAFBQU010000010">
    <property type="protein sequence ID" value="CAB5063499.1"/>
    <property type="molecule type" value="Genomic_DNA"/>
</dbReference>
<keyword evidence="1" id="KW-0812">Transmembrane</keyword>
<keyword evidence="1" id="KW-1133">Transmembrane helix</keyword>
<protein>
    <submittedName>
        <fullName evidence="2">Unannotated protein</fullName>
    </submittedName>
</protein>
<feature type="transmembrane region" description="Helical" evidence="1">
    <location>
        <begin position="128"/>
        <end position="152"/>
    </location>
</feature>
<feature type="transmembrane region" description="Helical" evidence="1">
    <location>
        <begin position="60"/>
        <end position="78"/>
    </location>
</feature>
<keyword evidence="1" id="KW-0472">Membrane</keyword>
<sequence>MANGTSHANVTIGKAHHKRLCGVAGCGGGGTIVGIVLNSFSGVNSVISLSIVALSNSDVTIRAVVVTFLACIAIFLLGRGGTAQNLIDRFLSNGSKSAPRPLLVRVDRREQPLYEEPTPARKAQSSGLLLAIALTVGATLAFALSFVVSSAVGSITGLLK</sequence>
<dbReference type="AlphaFoldDB" id="A0A6J7UBK8"/>
<proteinExistence type="predicted"/>
<feature type="transmembrane region" description="Helical" evidence="1">
    <location>
        <begin position="20"/>
        <end position="40"/>
    </location>
</feature>
<name>A0A6J7UBK8_9ZZZZ</name>